<evidence type="ECO:0000313" key="1">
    <source>
        <dbReference type="EMBL" id="SHG33627.1"/>
    </source>
</evidence>
<keyword evidence="2" id="KW-1185">Reference proteome</keyword>
<organism evidence="1 2">
    <name type="scientific">Flavobacterium fluvii</name>
    <dbReference type="NCBI Taxonomy" id="468056"/>
    <lineage>
        <taxon>Bacteria</taxon>
        <taxon>Pseudomonadati</taxon>
        <taxon>Bacteroidota</taxon>
        <taxon>Flavobacteriia</taxon>
        <taxon>Flavobacteriales</taxon>
        <taxon>Flavobacteriaceae</taxon>
        <taxon>Flavobacterium</taxon>
    </lineage>
</organism>
<reference evidence="2" key="1">
    <citation type="submission" date="2016-11" db="EMBL/GenBank/DDBJ databases">
        <authorList>
            <person name="Varghese N."/>
            <person name="Submissions S."/>
        </authorList>
    </citation>
    <scope>NUCLEOTIDE SEQUENCE [LARGE SCALE GENOMIC DNA]</scope>
    <source>
        <strain evidence="2">DSM 19978</strain>
    </source>
</reference>
<proteinExistence type="predicted"/>
<dbReference type="AlphaFoldDB" id="A0A1M5IZ64"/>
<name>A0A1M5IZ64_9FLAO</name>
<dbReference type="EMBL" id="FQWB01000003">
    <property type="protein sequence ID" value="SHG33627.1"/>
    <property type="molecule type" value="Genomic_DNA"/>
</dbReference>
<protein>
    <submittedName>
        <fullName evidence="1">Uncharacterized protein</fullName>
    </submittedName>
</protein>
<dbReference type="Proteomes" id="UP000184516">
    <property type="component" value="Unassembled WGS sequence"/>
</dbReference>
<gene>
    <name evidence="1" type="ORF">SAMN05443549_103302</name>
</gene>
<sequence length="45" mass="5410">MHSWLYVYKIHLYVVIHEAEENSVAGNNRLNFNFLLIFRLNNIFG</sequence>
<dbReference type="STRING" id="468056.SAMN05443549_103302"/>
<evidence type="ECO:0000313" key="2">
    <source>
        <dbReference type="Proteomes" id="UP000184516"/>
    </source>
</evidence>
<accession>A0A1M5IZ64</accession>